<protein>
    <submittedName>
        <fullName evidence="4">Malate/lactate dehydrogenase</fullName>
    </submittedName>
</protein>
<proteinExistence type="predicted"/>
<organism evidence="4 5">
    <name type="scientific">Streptomyces netropsis</name>
    <name type="common">Streptoverticillium netropsis</name>
    <dbReference type="NCBI Taxonomy" id="55404"/>
    <lineage>
        <taxon>Bacteria</taxon>
        <taxon>Bacillati</taxon>
        <taxon>Actinomycetota</taxon>
        <taxon>Actinomycetes</taxon>
        <taxon>Kitasatosporales</taxon>
        <taxon>Streptomycetaceae</taxon>
        <taxon>Streptomyces</taxon>
    </lineage>
</organism>
<comment type="caution">
    <text evidence="4">The sequence shown here is derived from an EMBL/GenBank/DDBJ whole genome shotgun (WGS) entry which is preliminary data.</text>
</comment>
<keyword evidence="5" id="KW-1185">Reference proteome</keyword>
<dbReference type="Pfam" id="PF00056">
    <property type="entry name" value="Ldh_1_N"/>
    <property type="match status" value="1"/>
</dbReference>
<dbReference type="PANTHER" id="PTHR43128:SF16">
    <property type="entry name" value="L-LACTATE DEHYDROGENASE"/>
    <property type="match status" value="1"/>
</dbReference>
<keyword evidence="2" id="KW-0520">NAD</keyword>
<feature type="domain" description="Lactate/malate dehydrogenase N-terminal" evidence="3">
    <location>
        <begin position="8"/>
        <end position="142"/>
    </location>
</feature>
<gene>
    <name evidence="4" type="ORF">FHS38_000642</name>
</gene>
<dbReference type="PANTHER" id="PTHR43128">
    <property type="entry name" value="L-2-HYDROXYCARBOXYLATE DEHYDROGENASE (NAD(P)(+))"/>
    <property type="match status" value="1"/>
</dbReference>
<evidence type="ECO:0000313" key="4">
    <source>
        <dbReference type="EMBL" id="MBB4884633.1"/>
    </source>
</evidence>
<dbReference type="InterPro" id="IPR001236">
    <property type="entry name" value="Lactate/malate_DH_N"/>
</dbReference>
<dbReference type="InterPro" id="IPR001557">
    <property type="entry name" value="L-lactate/malate_DH"/>
</dbReference>
<dbReference type="EMBL" id="JACHJG010000001">
    <property type="protein sequence ID" value="MBB4884633.1"/>
    <property type="molecule type" value="Genomic_DNA"/>
</dbReference>
<dbReference type="GO" id="GO:0006089">
    <property type="term" value="P:lactate metabolic process"/>
    <property type="evidence" value="ECO:0007669"/>
    <property type="project" value="TreeGrafter"/>
</dbReference>
<dbReference type="Gene3D" id="3.40.50.720">
    <property type="entry name" value="NAD(P)-binding Rossmann-like Domain"/>
    <property type="match status" value="1"/>
</dbReference>
<dbReference type="Gene3D" id="3.90.110.10">
    <property type="entry name" value="Lactate dehydrogenase/glycoside hydrolase, family 4, C-terminal"/>
    <property type="match status" value="1"/>
</dbReference>
<sequence>MTATAGAIGVIGAGAVGQSVAMLLTAAGWCESVRIVSRTGVSAQALVTDLEDMCQVVASPVRAVHAADAGQLVSCEAIVVCPRADFTNTARSDVRMAGLNANAPVIADLARSLAHYQGLVVMVTNPVDVMARLFAEVSGCPRVYGVGSNTDTARYRIALAHLLGVPVEAVEGHVIGEHGDQSVICASATRAGGLPVPVPVWRVREELSARPARINAGLGRTRCGPAGAVVAALRAGLGLDDRVVELSVNHEGRWRGIPLRFNVGRPTVCLPSLDAAEARQLAAADAKLRNAYQPLARLYVVACPSRKEKTAVTRTATRIATATQAATVTSNSTVVTEWALRYFGPWWNATGTTTDDGPQVIADVNPGKVTEIAQRVTDDSDDETVYANSAMLLARDGDGTVLASQPEDKLAYRAEPGGPLHVYGCEDVPVALAAARLAREVVRGRLLADGWSILHASAVVRDGHTVLTLGDKGAGKTTTALLLARVGWKLLANDRVFVRPDGDRLRVLPWPSAAAIGLGLLDALGWYDQVRERVQRGEQLHPTQHRKVTDALHSGSRTPLWKASGKELKPQFFPDQLATWLGLTLATEGHAARILFPRITPGAEPALLDEDRRVRSGDFFTFGTEDRYPDVFGLLRDDNPGTEPLLELLDALPRHTLSLGHDVKANSDLLTQVAGPAT</sequence>
<dbReference type="PRINTS" id="PR00086">
    <property type="entry name" value="LLDHDRGNASE"/>
</dbReference>
<dbReference type="SUPFAM" id="SSF51735">
    <property type="entry name" value="NAD(P)-binding Rossmann-fold domains"/>
    <property type="match status" value="1"/>
</dbReference>
<evidence type="ECO:0000256" key="2">
    <source>
        <dbReference type="ARBA" id="ARBA00023027"/>
    </source>
</evidence>
<dbReference type="AlphaFoldDB" id="A0A7W7L6Q8"/>
<keyword evidence="1" id="KW-0560">Oxidoreductase</keyword>
<dbReference type="RefSeq" id="WP_308433474.1">
    <property type="nucleotide sequence ID" value="NZ_BMRW01000001.1"/>
</dbReference>
<dbReference type="SUPFAM" id="SSF53795">
    <property type="entry name" value="PEP carboxykinase-like"/>
    <property type="match status" value="1"/>
</dbReference>
<dbReference type="GO" id="GO:0004459">
    <property type="term" value="F:L-lactate dehydrogenase (NAD+) activity"/>
    <property type="evidence" value="ECO:0007669"/>
    <property type="project" value="TreeGrafter"/>
</dbReference>
<evidence type="ECO:0000259" key="3">
    <source>
        <dbReference type="Pfam" id="PF00056"/>
    </source>
</evidence>
<evidence type="ECO:0000256" key="1">
    <source>
        <dbReference type="ARBA" id="ARBA00023002"/>
    </source>
</evidence>
<evidence type="ECO:0000313" key="5">
    <source>
        <dbReference type="Proteomes" id="UP000556436"/>
    </source>
</evidence>
<dbReference type="InterPro" id="IPR015955">
    <property type="entry name" value="Lactate_DH/Glyco_Ohase_4_C"/>
</dbReference>
<dbReference type="Gene3D" id="3.40.50.300">
    <property type="entry name" value="P-loop containing nucleotide triphosphate hydrolases"/>
    <property type="match status" value="1"/>
</dbReference>
<dbReference type="InterPro" id="IPR036291">
    <property type="entry name" value="NAD(P)-bd_dom_sf"/>
</dbReference>
<accession>A0A7W7L6Q8</accession>
<dbReference type="InterPro" id="IPR027417">
    <property type="entry name" value="P-loop_NTPase"/>
</dbReference>
<name>A0A7W7L6Q8_STRNE</name>
<reference evidence="4 5" key="1">
    <citation type="submission" date="2020-08" db="EMBL/GenBank/DDBJ databases">
        <title>Genomic Encyclopedia of Type Strains, Phase III (KMG-III): the genomes of soil and plant-associated and newly described type strains.</title>
        <authorList>
            <person name="Whitman W."/>
        </authorList>
    </citation>
    <scope>NUCLEOTIDE SEQUENCE [LARGE SCALE GENOMIC DNA]</scope>
    <source>
        <strain evidence="4 5">CECT 3265</strain>
    </source>
</reference>
<dbReference type="SUPFAM" id="SSF56327">
    <property type="entry name" value="LDH C-terminal domain-like"/>
    <property type="match status" value="1"/>
</dbReference>
<dbReference type="Proteomes" id="UP000556436">
    <property type="component" value="Unassembled WGS sequence"/>
</dbReference>